<sequence>MQSEGRSPIWATSDRAKQSVGDGLIGMAATPSTKLGWRFRD</sequence>
<name>A0A517NHP5_9BACT</name>
<proteinExistence type="predicted"/>
<organism evidence="1 2">
    <name type="scientific">Rubripirellula lacrimiformis</name>
    <dbReference type="NCBI Taxonomy" id="1930273"/>
    <lineage>
        <taxon>Bacteria</taxon>
        <taxon>Pseudomonadati</taxon>
        <taxon>Planctomycetota</taxon>
        <taxon>Planctomycetia</taxon>
        <taxon>Pirellulales</taxon>
        <taxon>Pirellulaceae</taxon>
        <taxon>Rubripirellula</taxon>
    </lineage>
</organism>
<evidence type="ECO:0000313" key="2">
    <source>
        <dbReference type="Proteomes" id="UP000318538"/>
    </source>
</evidence>
<dbReference type="KEGG" id="rlc:K227x_50660"/>
<dbReference type="RefSeq" id="WP_261343414.1">
    <property type="nucleotide sequence ID" value="NZ_CP036525.1"/>
</dbReference>
<gene>
    <name evidence="1" type="ORF">K227x_50660</name>
</gene>
<evidence type="ECO:0000313" key="1">
    <source>
        <dbReference type="EMBL" id="QDT06650.1"/>
    </source>
</evidence>
<dbReference type="Proteomes" id="UP000318538">
    <property type="component" value="Chromosome"/>
</dbReference>
<accession>A0A517NHP5</accession>
<protein>
    <submittedName>
        <fullName evidence="1">Uncharacterized protein</fullName>
    </submittedName>
</protein>
<dbReference type="AlphaFoldDB" id="A0A517NHP5"/>
<dbReference type="EMBL" id="CP036525">
    <property type="protein sequence ID" value="QDT06650.1"/>
    <property type="molecule type" value="Genomic_DNA"/>
</dbReference>
<reference evidence="1 2" key="1">
    <citation type="submission" date="2019-02" db="EMBL/GenBank/DDBJ databases">
        <title>Deep-cultivation of Planctomycetes and their phenomic and genomic characterization uncovers novel biology.</title>
        <authorList>
            <person name="Wiegand S."/>
            <person name="Jogler M."/>
            <person name="Boedeker C."/>
            <person name="Pinto D."/>
            <person name="Vollmers J."/>
            <person name="Rivas-Marin E."/>
            <person name="Kohn T."/>
            <person name="Peeters S.H."/>
            <person name="Heuer A."/>
            <person name="Rast P."/>
            <person name="Oberbeckmann S."/>
            <person name="Bunk B."/>
            <person name="Jeske O."/>
            <person name="Meyerdierks A."/>
            <person name="Storesund J.E."/>
            <person name="Kallscheuer N."/>
            <person name="Luecker S."/>
            <person name="Lage O.M."/>
            <person name="Pohl T."/>
            <person name="Merkel B.J."/>
            <person name="Hornburger P."/>
            <person name="Mueller R.-W."/>
            <person name="Bruemmer F."/>
            <person name="Labrenz M."/>
            <person name="Spormann A.M."/>
            <person name="Op den Camp H."/>
            <person name="Overmann J."/>
            <person name="Amann R."/>
            <person name="Jetten M.S.M."/>
            <person name="Mascher T."/>
            <person name="Medema M.H."/>
            <person name="Devos D.P."/>
            <person name="Kaster A.-K."/>
            <person name="Ovreas L."/>
            <person name="Rohde M."/>
            <person name="Galperin M.Y."/>
            <person name="Jogler C."/>
        </authorList>
    </citation>
    <scope>NUCLEOTIDE SEQUENCE [LARGE SCALE GENOMIC DNA]</scope>
    <source>
        <strain evidence="1 2">K22_7</strain>
    </source>
</reference>
<keyword evidence="2" id="KW-1185">Reference proteome</keyword>